<organism evidence="3 4">
    <name type="scientific">Phocaeicola vulgatus str. 3775 SL</name>
    <name type="common">B</name>
    <name type="synonym">iv</name>
    <dbReference type="NCBI Taxonomy" id="1339350"/>
    <lineage>
        <taxon>Bacteria</taxon>
        <taxon>Pseudomonadati</taxon>
        <taxon>Bacteroidota</taxon>
        <taxon>Bacteroidia</taxon>
        <taxon>Bacteroidales</taxon>
        <taxon>Bacteroidaceae</taxon>
        <taxon>Phocaeicola</taxon>
    </lineage>
</organism>
<comment type="function">
    <text evidence="1">Glycosidase.</text>
</comment>
<dbReference type="InterPro" id="IPR051450">
    <property type="entry name" value="Gfo/Idh/MocA_Oxidoreductases"/>
</dbReference>
<evidence type="ECO:0000256" key="1">
    <source>
        <dbReference type="ARBA" id="ARBA00023763"/>
    </source>
</evidence>
<dbReference type="InterPro" id="IPR036291">
    <property type="entry name" value="NAD(P)-bd_dom_sf"/>
</dbReference>
<dbReference type="EMBL" id="JNHI01000007">
    <property type="protein sequence ID" value="KDS31726.1"/>
    <property type="molecule type" value="Genomic_DNA"/>
</dbReference>
<dbReference type="SUPFAM" id="SSF51735">
    <property type="entry name" value="NAD(P)-binding Rossmann-fold domains"/>
    <property type="match status" value="1"/>
</dbReference>
<gene>
    <name evidence="3" type="ORF">M097_1710</name>
</gene>
<dbReference type="PATRIC" id="fig|1339350.3.peg.1651"/>
<feature type="domain" description="Gfo/Idh/MocA-like oxidoreductase N-terminal" evidence="2">
    <location>
        <begin position="3"/>
        <end position="128"/>
    </location>
</feature>
<accession>A0A078RAT6</accession>
<sequence>MYKIAVIGAGQLGSRHLQGLKLSKLKSDIWVVDNNSNSLQIAQQRYEEGEVNSNQTIYYLQLIEQLPTELDLVVIATSSKPRLTILKSLLAKVKVTNIILEKFLFTGLTDYDEAEQLLQINHVNVWVNCPRRLFDFYVEIDSMIDKQKPLVMEYTDSNWGLCCNSIHMIDIFMMLSGEKTYTACFDGIIPQVKDSKRNGYIEFNGTVNVLTPNGSTLRLACVDDDTVQHQMTIINGSHHIIINEPEGFMSVDGNKQPVHIKYQSQLTGAVADEILLNGNCKLTTYFESSNYHKVFLKGILDVYNKVTGEMHDRCPIT</sequence>
<name>A0A078RAT6_PHOVU</name>
<dbReference type="GO" id="GO:0000166">
    <property type="term" value="F:nucleotide binding"/>
    <property type="evidence" value="ECO:0007669"/>
    <property type="project" value="InterPro"/>
</dbReference>
<dbReference type="Pfam" id="PF01408">
    <property type="entry name" value="GFO_IDH_MocA"/>
    <property type="match status" value="1"/>
</dbReference>
<proteinExistence type="predicted"/>
<dbReference type="Gene3D" id="3.40.50.720">
    <property type="entry name" value="NAD(P)-binding Rossmann-like Domain"/>
    <property type="match status" value="1"/>
</dbReference>
<protein>
    <submittedName>
        <fullName evidence="3">Oxidoreductase, NAD-binding Rossmann fold family protein</fullName>
    </submittedName>
</protein>
<comment type="caution">
    <text evidence="3">The sequence shown here is derived from an EMBL/GenBank/DDBJ whole genome shotgun (WGS) entry which is preliminary data.</text>
</comment>
<dbReference type="Proteomes" id="UP000028134">
    <property type="component" value="Unassembled WGS sequence"/>
</dbReference>
<evidence type="ECO:0000313" key="3">
    <source>
        <dbReference type="EMBL" id="KDS31726.1"/>
    </source>
</evidence>
<dbReference type="AlphaFoldDB" id="A0A078RAT6"/>
<evidence type="ECO:0000259" key="2">
    <source>
        <dbReference type="Pfam" id="PF01408"/>
    </source>
</evidence>
<dbReference type="RefSeq" id="WP_007840161.1">
    <property type="nucleotide sequence ID" value="NZ_JNHI01000007.1"/>
</dbReference>
<evidence type="ECO:0000313" key="4">
    <source>
        <dbReference type="Proteomes" id="UP000028134"/>
    </source>
</evidence>
<dbReference type="PANTHER" id="PTHR43377:SF1">
    <property type="entry name" value="BILIVERDIN REDUCTASE A"/>
    <property type="match status" value="1"/>
</dbReference>
<dbReference type="InterPro" id="IPR000683">
    <property type="entry name" value="Gfo/Idh/MocA-like_OxRdtase_N"/>
</dbReference>
<dbReference type="PANTHER" id="PTHR43377">
    <property type="entry name" value="BILIVERDIN REDUCTASE A"/>
    <property type="match status" value="1"/>
</dbReference>
<reference evidence="3 4" key="1">
    <citation type="submission" date="2014-04" db="EMBL/GenBank/DDBJ databases">
        <authorList>
            <person name="Sears C."/>
            <person name="Carroll K."/>
            <person name="Sack B.R."/>
            <person name="Qadri F."/>
            <person name="Myers L.L."/>
            <person name="Chung G.-T."/>
            <person name="Escheverria P."/>
            <person name="Fraser C.M."/>
            <person name="Sadzewicz L."/>
            <person name="Shefchek K.A."/>
            <person name="Tallon L."/>
            <person name="Das S.P."/>
            <person name="Daugherty S."/>
            <person name="Mongodin E.F."/>
        </authorList>
    </citation>
    <scope>NUCLEOTIDE SEQUENCE [LARGE SCALE GENOMIC DNA]</scope>
    <source>
        <strain evidence="4">3775 SL(B) 10 (iv)</strain>
    </source>
</reference>